<keyword evidence="3 9" id="KW-1003">Cell membrane</keyword>
<evidence type="ECO:0000256" key="1">
    <source>
        <dbReference type="ARBA" id="ARBA00004370"/>
    </source>
</evidence>
<dbReference type="Pfam" id="PF00584">
    <property type="entry name" value="SecE"/>
    <property type="match status" value="1"/>
</dbReference>
<comment type="subunit">
    <text evidence="9">Component of the Sec protein translocase complex. Heterotrimer consisting of SecY, SecE and SecG subunits. The heterotrimers can form oligomers, although 1 heterotrimer is thought to be able to translocate proteins. Interacts with the ribosome. Interacts with SecDF, and other proteins may be involved. Interacts with SecA.</text>
</comment>
<comment type="similarity">
    <text evidence="9">Belongs to the SecE/SEC61-gamma family.</text>
</comment>
<keyword evidence="4 9" id="KW-0812">Transmembrane</keyword>
<dbReference type="GO" id="GO:0008320">
    <property type="term" value="F:protein transmembrane transporter activity"/>
    <property type="evidence" value="ECO:0007669"/>
    <property type="project" value="UniProtKB-UniRule"/>
</dbReference>
<dbReference type="GO" id="GO:0009306">
    <property type="term" value="P:protein secretion"/>
    <property type="evidence" value="ECO:0007669"/>
    <property type="project" value="UniProtKB-UniRule"/>
</dbReference>
<accession>A0A2G6K894</accession>
<dbReference type="NCBIfam" id="TIGR00964">
    <property type="entry name" value="secE_bact"/>
    <property type="match status" value="1"/>
</dbReference>
<evidence type="ECO:0000256" key="7">
    <source>
        <dbReference type="ARBA" id="ARBA00023010"/>
    </source>
</evidence>
<evidence type="ECO:0000256" key="4">
    <source>
        <dbReference type="ARBA" id="ARBA00022692"/>
    </source>
</evidence>
<evidence type="ECO:0000256" key="10">
    <source>
        <dbReference type="SAM" id="MobiDB-lite"/>
    </source>
</evidence>
<evidence type="ECO:0000256" key="8">
    <source>
        <dbReference type="ARBA" id="ARBA00023136"/>
    </source>
</evidence>
<evidence type="ECO:0000256" key="9">
    <source>
        <dbReference type="HAMAP-Rule" id="MF_00422"/>
    </source>
</evidence>
<protein>
    <recommendedName>
        <fullName evidence="9">Protein translocase subunit SecE</fullName>
    </recommendedName>
</protein>
<dbReference type="InterPro" id="IPR038379">
    <property type="entry name" value="SecE_sf"/>
</dbReference>
<proteinExistence type="inferred from homology"/>
<dbReference type="AlphaFoldDB" id="A0A2G6K894"/>
<keyword evidence="2 9" id="KW-0813">Transport</keyword>
<keyword evidence="8 9" id="KW-0472">Membrane</keyword>
<comment type="caution">
    <text evidence="11">The sequence shown here is derived from an EMBL/GenBank/DDBJ whole genome shotgun (WGS) entry which is preliminary data.</text>
</comment>
<dbReference type="Gene3D" id="1.20.5.1030">
    <property type="entry name" value="Preprotein translocase secy subunit"/>
    <property type="match status" value="1"/>
</dbReference>
<gene>
    <name evidence="9" type="primary">secE</name>
    <name evidence="11" type="ORF">CSA55_04655</name>
</gene>
<feature type="region of interest" description="Disordered" evidence="10">
    <location>
        <begin position="17"/>
        <end position="40"/>
    </location>
</feature>
<keyword evidence="6 9" id="KW-1133">Transmembrane helix</keyword>
<reference evidence="11 12" key="1">
    <citation type="submission" date="2017-10" db="EMBL/GenBank/DDBJ databases">
        <title>Novel microbial diversity and functional potential in the marine mammal oral microbiome.</title>
        <authorList>
            <person name="Dudek N.K."/>
            <person name="Sun C.L."/>
            <person name="Burstein D."/>
            <person name="Kantor R.S."/>
            <person name="Aliaga Goltsman D.S."/>
            <person name="Bik E.M."/>
            <person name="Thomas B.C."/>
            <person name="Banfield J.F."/>
            <person name="Relman D.A."/>
        </authorList>
    </citation>
    <scope>NUCLEOTIDE SEQUENCE [LARGE SCALE GENOMIC DNA]</scope>
    <source>
        <strain evidence="11">DOLJORAL78_61_10</strain>
    </source>
</reference>
<dbReference type="HAMAP" id="MF_00422">
    <property type="entry name" value="SecE"/>
    <property type="match status" value="1"/>
</dbReference>
<evidence type="ECO:0000256" key="6">
    <source>
        <dbReference type="ARBA" id="ARBA00022989"/>
    </source>
</evidence>
<keyword evidence="7 9" id="KW-0811">Translocation</keyword>
<dbReference type="InterPro" id="IPR005807">
    <property type="entry name" value="SecE_bac"/>
</dbReference>
<feature type="transmembrane region" description="Helical" evidence="9">
    <location>
        <begin position="63"/>
        <end position="87"/>
    </location>
</feature>
<evidence type="ECO:0000256" key="2">
    <source>
        <dbReference type="ARBA" id="ARBA00022448"/>
    </source>
</evidence>
<organism evidence="11 12">
    <name type="scientific">Ilumatobacter coccineus</name>
    <dbReference type="NCBI Taxonomy" id="467094"/>
    <lineage>
        <taxon>Bacteria</taxon>
        <taxon>Bacillati</taxon>
        <taxon>Actinomycetota</taxon>
        <taxon>Acidimicrobiia</taxon>
        <taxon>Acidimicrobiales</taxon>
        <taxon>Ilumatobacteraceae</taxon>
        <taxon>Ilumatobacter</taxon>
    </lineage>
</organism>
<comment type="function">
    <text evidence="9">Essential subunit of the Sec protein translocation channel SecYEG. Clamps together the 2 halves of SecY. May contact the channel plug during translocation.</text>
</comment>
<feature type="compositionally biased region" description="Basic and acidic residues" evidence="10">
    <location>
        <begin position="17"/>
        <end position="38"/>
    </location>
</feature>
<dbReference type="GO" id="GO:0006605">
    <property type="term" value="P:protein targeting"/>
    <property type="evidence" value="ECO:0007669"/>
    <property type="project" value="UniProtKB-UniRule"/>
</dbReference>
<dbReference type="EMBL" id="PDSL01000063">
    <property type="protein sequence ID" value="PIE31855.1"/>
    <property type="molecule type" value="Genomic_DNA"/>
</dbReference>
<dbReference type="Proteomes" id="UP000230914">
    <property type="component" value="Unassembled WGS sequence"/>
</dbReference>
<sequence length="97" mass="11324">MSLDDLNREQRRLLRRQGALDDKGAPVRAPRENTDHQRVGPAQYLREVRDEIRKVAWPTKPEIIRYAIIVTVTVVVFTAFIGGLDYAMSFIMKWFYS</sequence>
<dbReference type="PANTHER" id="PTHR33910">
    <property type="entry name" value="PROTEIN TRANSLOCASE SUBUNIT SECE"/>
    <property type="match status" value="1"/>
</dbReference>
<dbReference type="InterPro" id="IPR001901">
    <property type="entry name" value="Translocase_SecE/Sec61-g"/>
</dbReference>
<keyword evidence="5 9" id="KW-0653">Protein transport</keyword>
<evidence type="ECO:0000256" key="5">
    <source>
        <dbReference type="ARBA" id="ARBA00022927"/>
    </source>
</evidence>
<dbReference type="PANTHER" id="PTHR33910:SF1">
    <property type="entry name" value="PROTEIN TRANSLOCASE SUBUNIT SECE"/>
    <property type="match status" value="1"/>
</dbReference>
<dbReference type="GO" id="GO:0005886">
    <property type="term" value="C:plasma membrane"/>
    <property type="evidence" value="ECO:0007669"/>
    <property type="project" value="UniProtKB-SubCell"/>
</dbReference>
<dbReference type="GO" id="GO:0065002">
    <property type="term" value="P:intracellular protein transmembrane transport"/>
    <property type="evidence" value="ECO:0007669"/>
    <property type="project" value="UniProtKB-UniRule"/>
</dbReference>
<dbReference type="GO" id="GO:0043952">
    <property type="term" value="P:protein transport by the Sec complex"/>
    <property type="evidence" value="ECO:0007669"/>
    <property type="project" value="UniProtKB-UniRule"/>
</dbReference>
<evidence type="ECO:0000256" key="3">
    <source>
        <dbReference type="ARBA" id="ARBA00022475"/>
    </source>
</evidence>
<evidence type="ECO:0000313" key="12">
    <source>
        <dbReference type="Proteomes" id="UP000230914"/>
    </source>
</evidence>
<comment type="subcellular location">
    <subcellularLocation>
        <location evidence="9">Cell membrane</location>
        <topology evidence="9">Single-pass membrane protein</topology>
    </subcellularLocation>
    <subcellularLocation>
        <location evidence="1">Membrane</location>
    </subcellularLocation>
</comment>
<name>A0A2G6K894_9ACTN</name>
<evidence type="ECO:0000313" key="11">
    <source>
        <dbReference type="EMBL" id="PIE31855.1"/>
    </source>
</evidence>